<evidence type="ECO:0000313" key="1">
    <source>
        <dbReference type="EMBL" id="MPC63903.1"/>
    </source>
</evidence>
<reference evidence="1 2" key="1">
    <citation type="submission" date="2019-05" db="EMBL/GenBank/DDBJ databases">
        <title>Another draft genome of Portunus trituberculatus and its Hox gene families provides insights of decapod evolution.</title>
        <authorList>
            <person name="Jeong J.-H."/>
            <person name="Song I."/>
            <person name="Kim S."/>
            <person name="Choi T."/>
            <person name="Kim D."/>
            <person name="Ryu S."/>
            <person name="Kim W."/>
        </authorList>
    </citation>
    <scope>NUCLEOTIDE SEQUENCE [LARGE SCALE GENOMIC DNA]</scope>
    <source>
        <tissue evidence="1">Muscle</tissue>
    </source>
</reference>
<dbReference type="AlphaFoldDB" id="A0A5B7H1I3"/>
<proteinExistence type="predicted"/>
<protein>
    <submittedName>
        <fullName evidence="1">Uncharacterized protein</fullName>
    </submittedName>
</protein>
<dbReference type="EMBL" id="VSRR010021400">
    <property type="protein sequence ID" value="MPC63903.1"/>
    <property type="molecule type" value="Genomic_DNA"/>
</dbReference>
<dbReference type="Proteomes" id="UP000324222">
    <property type="component" value="Unassembled WGS sequence"/>
</dbReference>
<name>A0A5B7H1I3_PORTR</name>
<accession>A0A5B7H1I3</accession>
<evidence type="ECO:0000313" key="2">
    <source>
        <dbReference type="Proteomes" id="UP000324222"/>
    </source>
</evidence>
<organism evidence="1 2">
    <name type="scientific">Portunus trituberculatus</name>
    <name type="common">Swimming crab</name>
    <name type="synonym">Neptunus trituberculatus</name>
    <dbReference type="NCBI Taxonomy" id="210409"/>
    <lineage>
        <taxon>Eukaryota</taxon>
        <taxon>Metazoa</taxon>
        <taxon>Ecdysozoa</taxon>
        <taxon>Arthropoda</taxon>
        <taxon>Crustacea</taxon>
        <taxon>Multicrustacea</taxon>
        <taxon>Malacostraca</taxon>
        <taxon>Eumalacostraca</taxon>
        <taxon>Eucarida</taxon>
        <taxon>Decapoda</taxon>
        <taxon>Pleocyemata</taxon>
        <taxon>Brachyura</taxon>
        <taxon>Eubrachyura</taxon>
        <taxon>Portunoidea</taxon>
        <taxon>Portunidae</taxon>
        <taxon>Portuninae</taxon>
        <taxon>Portunus</taxon>
    </lineage>
</organism>
<sequence length="114" mass="12536">MRIVYLRNSFETGNRNNGTDASPGLQPAQCCVVHILLLLRNELLLKHLEKCPSETCFGPFAITALTASAAIITNTILASSPRSSPNIKRGVANNRQKAVLFQEWQVRAALVYVI</sequence>
<comment type="caution">
    <text evidence="1">The sequence shown here is derived from an EMBL/GenBank/DDBJ whole genome shotgun (WGS) entry which is preliminary data.</text>
</comment>
<gene>
    <name evidence="1" type="ORF">E2C01_058011</name>
</gene>
<keyword evidence="2" id="KW-1185">Reference proteome</keyword>